<name>A0ABW8UPM5_9LACT</name>
<evidence type="ECO:0000313" key="2">
    <source>
        <dbReference type="Proteomes" id="UP001625374"/>
    </source>
</evidence>
<proteinExistence type="predicted"/>
<dbReference type="RefSeq" id="WP_407143700.1">
    <property type="nucleotide sequence ID" value="NZ_JBGQQI010000046.1"/>
</dbReference>
<dbReference type="Proteomes" id="UP001625374">
    <property type="component" value="Unassembled WGS sequence"/>
</dbReference>
<gene>
    <name evidence="1" type="ORF">ACEN37_10995</name>
</gene>
<keyword evidence="2" id="KW-1185">Reference proteome</keyword>
<organism evidence="1 2">
    <name type="scientific">Marinilactibacillus psychrotolerans</name>
    <dbReference type="NCBI Taxonomy" id="191770"/>
    <lineage>
        <taxon>Bacteria</taxon>
        <taxon>Bacillati</taxon>
        <taxon>Bacillota</taxon>
        <taxon>Bacilli</taxon>
        <taxon>Lactobacillales</taxon>
        <taxon>Carnobacteriaceae</taxon>
        <taxon>Marinilactibacillus</taxon>
    </lineage>
</organism>
<evidence type="ECO:0000313" key="1">
    <source>
        <dbReference type="EMBL" id="MFL2103784.1"/>
    </source>
</evidence>
<reference evidence="1 2" key="1">
    <citation type="submission" date="2024-08" db="EMBL/GenBank/DDBJ databases">
        <authorList>
            <person name="Arias E."/>
        </authorList>
    </citation>
    <scope>NUCLEOTIDE SEQUENCE [LARGE SCALE GENOMIC DNA]</scope>
    <source>
        <strain evidence="1 2">FAM 24106</strain>
    </source>
</reference>
<evidence type="ECO:0008006" key="3">
    <source>
        <dbReference type="Google" id="ProtNLM"/>
    </source>
</evidence>
<dbReference type="EMBL" id="JBGQQK010000041">
    <property type="protein sequence ID" value="MFL2103784.1"/>
    <property type="molecule type" value="Genomic_DNA"/>
</dbReference>
<accession>A0ABW8UPM5</accession>
<sequence length="183" mass="20632">MKNRKKTLLMSLAAVLLVVAGVFGTMAFLTDKTDPLTNTFTVGNIDITLDETKEDFKMVPGNAIEKDPKITVEAGSEDAWVFVKVDESENLDNFIKWSIANEWTELDGNSGVYYREYDSDNTGPFNVLEDNKVTVKEEVTKKMMDGLTESENYPTLTFTAYAVQKDNLTVEQAWEQAQKEANY</sequence>
<comment type="caution">
    <text evidence="1">The sequence shown here is derived from an EMBL/GenBank/DDBJ whole genome shotgun (WGS) entry which is preliminary data.</text>
</comment>
<protein>
    <recommendedName>
        <fullName evidence="3">SipW-cognate class signal peptide</fullName>
    </recommendedName>
</protein>